<dbReference type="OMA" id="FYQRIVY"/>
<organism evidence="15">
    <name type="scientific">Culicoides sonorensis</name>
    <name type="common">Biting midge</name>
    <dbReference type="NCBI Taxonomy" id="179676"/>
    <lineage>
        <taxon>Eukaryota</taxon>
        <taxon>Metazoa</taxon>
        <taxon>Ecdysozoa</taxon>
        <taxon>Arthropoda</taxon>
        <taxon>Hexapoda</taxon>
        <taxon>Insecta</taxon>
        <taxon>Pterygota</taxon>
        <taxon>Neoptera</taxon>
        <taxon>Endopterygota</taxon>
        <taxon>Diptera</taxon>
        <taxon>Nematocera</taxon>
        <taxon>Chironomoidea</taxon>
        <taxon>Ceratopogonidae</taxon>
        <taxon>Ceratopogoninae</taxon>
        <taxon>Culicoides</taxon>
        <taxon>Monoculicoides</taxon>
    </lineage>
</organism>
<dbReference type="GO" id="GO:0004497">
    <property type="term" value="F:monooxygenase activity"/>
    <property type="evidence" value="ECO:0007669"/>
    <property type="project" value="UniProtKB-KW"/>
</dbReference>
<dbReference type="PANTHER" id="PTHR24292:SF84">
    <property type="entry name" value="CYTOCHROME P450 28A5-RELATED"/>
    <property type="match status" value="1"/>
</dbReference>
<evidence type="ECO:0000256" key="3">
    <source>
        <dbReference type="ARBA" id="ARBA00004174"/>
    </source>
</evidence>
<keyword evidence="12" id="KW-0503">Monooxygenase</keyword>
<dbReference type="SUPFAM" id="SSF48264">
    <property type="entry name" value="Cytochrome P450"/>
    <property type="match status" value="5"/>
</dbReference>
<comment type="similarity">
    <text evidence="5">Belongs to the cytochrome P450 family.</text>
</comment>
<evidence type="ECO:0000256" key="7">
    <source>
        <dbReference type="ARBA" id="ARBA00022723"/>
    </source>
</evidence>
<evidence type="ECO:0000256" key="8">
    <source>
        <dbReference type="ARBA" id="ARBA00022824"/>
    </source>
</evidence>
<name>A0A336LXR4_CULSO</name>
<keyword evidence="13" id="KW-0472">Membrane</keyword>
<keyword evidence="10" id="KW-0560">Oxidoreductase</keyword>
<evidence type="ECO:0000256" key="2">
    <source>
        <dbReference type="ARBA" id="ARBA00003690"/>
    </source>
</evidence>
<evidence type="ECO:0000256" key="1">
    <source>
        <dbReference type="ARBA" id="ARBA00001971"/>
    </source>
</evidence>
<dbReference type="InterPro" id="IPR050476">
    <property type="entry name" value="Insect_CytP450_Detox"/>
</dbReference>
<dbReference type="FunFam" id="1.10.630.10:FF:000182">
    <property type="entry name" value="Cytochrome P450 3A4"/>
    <property type="match status" value="2"/>
</dbReference>
<dbReference type="Gene3D" id="1.10.630.10">
    <property type="entry name" value="Cytochrome P450"/>
    <property type="match status" value="5"/>
</dbReference>
<keyword evidence="11 14" id="KW-0408">Iron</keyword>
<dbReference type="VEuPathDB" id="VectorBase:CSON009724"/>
<keyword evidence="6 14" id="KW-0349">Heme</keyword>
<evidence type="ECO:0000256" key="5">
    <source>
        <dbReference type="ARBA" id="ARBA00010617"/>
    </source>
</evidence>
<keyword evidence="7 14" id="KW-0479">Metal-binding</keyword>
<evidence type="ECO:0000256" key="10">
    <source>
        <dbReference type="ARBA" id="ARBA00023002"/>
    </source>
</evidence>
<evidence type="ECO:0000256" key="11">
    <source>
        <dbReference type="ARBA" id="ARBA00023004"/>
    </source>
</evidence>
<dbReference type="PRINTS" id="PR00385">
    <property type="entry name" value="P450"/>
</dbReference>
<proteinExistence type="inferred from homology"/>
<keyword evidence="9" id="KW-0492">Microsome</keyword>
<dbReference type="InterPro" id="IPR017972">
    <property type="entry name" value="Cyt_P450_CS"/>
</dbReference>
<dbReference type="GO" id="GO:0005506">
    <property type="term" value="F:iron ion binding"/>
    <property type="evidence" value="ECO:0007669"/>
    <property type="project" value="InterPro"/>
</dbReference>
<evidence type="ECO:0000256" key="12">
    <source>
        <dbReference type="ARBA" id="ARBA00023033"/>
    </source>
</evidence>
<comment type="cofactor">
    <cofactor evidence="1 14">
        <name>heme</name>
        <dbReference type="ChEBI" id="CHEBI:30413"/>
    </cofactor>
</comment>
<dbReference type="InterPro" id="IPR001128">
    <property type="entry name" value="Cyt_P450"/>
</dbReference>
<dbReference type="CDD" id="cd11056">
    <property type="entry name" value="CYP6-like"/>
    <property type="match status" value="5"/>
</dbReference>
<evidence type="ECO:0000256" key="4">
    <source>
        <dbReference type="ARBA" id="ARBA00004406"/>
    </source>
</evidence>
<evidence type="ECO:0000256" key="14">
    <source>
        <dbReference type="PIRSR" id="PIRSR602403-1"/>
    </source>
</evidence>
<evidence type="ECO:0000256" key="13">
    <source>
        <dbReference type="ARBA" id="ARBA00023136"/>
    </source>
</evidence>
<accession>A0A336LXR4</accession>
<dbReference type="EMBL" id="UFQT01000038">
    <property type="protein sequence ID" value="SSX18448.1"/>
    <property type="molecule type" value="Genomic_DNA"/>
</dbReference>
<dbReference type="Pfam" id="PF00067">
    <property type="entry name" value="p450"/>
    <property type="match status" value="5"/>
</dbReference>
<dbReference type="InterPro" id="IPR036396">
    <property type="entry name" value="Cyt_P450_sf"/>
</dbReference>
<dbReference type="PROSITE" id="PS00086">
    <property type="entry name" value="CYTOCHROME_P450"/>
    <property type="match status" value="4"/>
</dbReference>
<gene>
    <name evidence="15" type="primary">CSON009724</name>
</gene>
<dbReference type="PRINTS" id="PR00465">
    <property type="entry name" value="EP450IV"/>
</dbReference>
<feature type="binding site" description="axial binding residue" evidence="14">
    <location>
        <position position="442"/>
    </location>
    <ligand>
        <name>heme</name>
        <dbReference type="ChEBI" id="CHEBI:30413"/>
    </ligand>
    <ligandPart>
        <name>Fe</name>
        <dbReference type="ChEBI" id="CHEBI:18248"/>
    </ligandPart>
</feature>
<evidence type="ECO:0000313" key="15">
    <source>
        <dbReference type="EMBL" id="SSX18448.1"/>
    </source>
</evidence>
<dbReference type="GO" id="GO:0016705">
    <property type="term" value="F:oxidoreductase activity, acting on paired donors, with incorporation or reduction of molecular oxygen"/>
    <property type="evidence" value="ECO:0007669"/>
    <property type="project" value="InterPro"/>
</dbReference>
<comment type="function">
    <text evidence="2">May be involved in the metabolism of insect hormones and in the breakdown of synthetic insecticides.</text>
</comment>
<dbReference type="PANTHER" id="PTHR24292">
    <property type="entry name" value="CYTOCHROME P450"/>
    <property type="match status" value="1"/>
</dbReference>
<protein>
    <submittedName>
        <fullName evidence="15">CSON009724 protein</fullName>
    </submittedName>
</protein>
<sequence length="2177" mass="251179">MIVTFLIFTILGLIFYKYVKYRQSYWKRKGIKGPEPTFFVGHFFSALLQKDSFLYEQERYYRQYKDNNSVIGVYSFLTPQLMILNSEVAREVLVKSFKNFHINGFEKMLNEKSDPLLAYNPFFLTGDAWKDKRSEITPAFSPARIKAMYPLIESVCTKLVDFLEMKSKNNELIEGRDLCSRYTCDVVTNCIFSADAQSFKDENPKIRDEARKIFGSGLFTMLKLTVMEMFPSVSKILRIGFVPKESETFFRDLMRQAIEYRLKNNINNQDYLDFLLQMKEKKGLSDLEVAASGITFLTDGLDTSSVAIAHILFEIANNKEVQSKLRQEINEVYTSKGNLDYDTLVNLPYLEQVFHESLRLHPPAGFTARECTESIEIDIGKEKKFLVEKGTAITIPIWAMHYDPNIYDEPEKFKPERFNDGALKAYKDKSQWLVFGDGPRVCLGQRFAKAQSKACIAAVVTKDSDPLMGRNPFFLKGEEWREKRGEILPAFTSGRIKALFPIMQEVSNRMKTYINKNISSNPTIETVELCGKYTTDVVASSIYGVESGAFTDENSRIREVARNVFAPSLRSFFLMTVAPYFPQILNLIKVRLVPEADANFLVNLLKDAVSHRKTNNIQRQDYLDFLINLREKKGLSDLEVAAHTVTFFFDGIETSKGTLSNIFYELARYRSVQEKLRQELIKIRSHDGTFEYDTLMENKYLEQVINESLRIHPVLAFHNRECTKECTLQIGKGKTLKVEKGTNILLPVYSFSRDSDHYGSDSEQFNPDRFNEENGGLKAYKDKEVLFPFGDGPRICLGQRFALAQMKCCIAHMITNFEISLSEKMPSKPELDTNQVLLCYKGGIWLKNFKLKAPVIGVYNGLKPFLIVTHPSLARKIMINDFSHFTDTLGTLSIDKEIDPLIGNNPFFLRGDEWKNKRGEISPAFSNARIKSLFPWMQVTAIDMIKFLKASILENPETEMREMCAKFTANVIASSLFRVNGDEFSQKSSCMRNISKNVLRPSFRLVFMLVFSPFIPWIAKLFKIKLCQKEEETFLKKLYKEAVQKRNNSNEKRQDFLEYLIQLQEKKSLSETEMTAHTLSFFLDGVETSSIALANIFYELALNTKCQEKLRKEMLNIRNEENKFDFETLNENKYLEHVIFESLRLHPIMNFLYRQCTKDYELEVSDHDKVTIEKGTGIGIAVYDIQRDPEFFGADSEKFNPDRFDVESGGIKEFADKGFLFPFGDGPRICLGKRLAKVQLKCCIAHIVTSFKLKVSKNMPKKPKYDTFDILLSYKSGVPGPVPRILIGTFPSLIDKRIHNLDEVSKLYKEYKGNTKAIGTFIGVSPTLLVIDPDLAKKIMITDFSHFTDVASPFQIDKEIDPLVGRNPFFLKGEEWREKRAEIIPAFTSGRIKALFPIMQEVANRMKIYINNQIRIENYLEMRELSAKYTTDVVASSIYGVESGAFSGEKSEIRDAARNVLSPSLRMFCLLSLSPLFPWLKNIIKVKLCPDKEANFLVNLLNEALKYRKQNNVERQDYLDFLIHLREKKGLSDVEIAAHTLSFFFDGIETSSITLSNIFYELAKNKKHQDKLRQEMVKIRGNDGKFEYESLTENKFLEQVILETMRLTPVLHVHFRECTKSYETEIIKGDKVTIDKGTQIQLAIYEMARDKEYYGSDANEFNPERFNEDRGGFKPYTDKGVLFPFVAVVYFYLTHNYGYWKKRGIEGPKPKILVGNYPSTFNKKVHNIDEIDEIYKTYKGKESVVGVYRGVSPELMILDPEIARNFMTTNFKHFQNPGNLFGDFNKDCDPLAGRNPFFLKGEEWKEKRAEILPAFSSGRIKALLPIMNSVVENMKQYIETQMENEEYLETRELCAKYTTDVVCNSIYGIDSGAFTEEKSPLRDVARNVLSPSWRLFLIMGFSPALPFLKKIVRVRFVPEHYANFLTDLLNKTIQYRKENNVDRQDFVDYLIHLKEKKGISDVETAAHTVTFFFDGIETSSITMSYVFYELAKHKQVQNKLRELLNEIKKEDGNFDYDALMDHKYLDQVLIEAMRLHPVLPLFTRECTEDYDLELPENKTLKIEKGMTVGWPVSNIFQDPEYYGPTADQFDPERFNEENGGMKMYKDRGVLFPFGDGPRVCLGQRFAQTQMKIGIAQIVTSFDISLSDKMPENPKLNPNEMMLCFYSGILLKFRTIKQ</sequence>
<evidence type="ECO:0000256" key="6">
    <source>
        <dbReference type="ARBA" id="ARBA00022617"/>
    </source>
</evidence>
<dbReference type="GO" id="GO:0020037">
    <property type="term" value="F:heme binding"/>
    <property type="evidence" value="ECO:0007669"/>
    <property type="project" value="InterPro"/>
</dbReference>
<reference evidence="15" key="1">
    <citation type="submission" date="2018-07" db="EMBL/GenBank/DDBJ databases">
        <authorList>
            <person name="Quirk P.G."/>
            <person name="Krulwich T.A."/>
        </authorList>
    </citation>
    <scope>NUCLEOTIDE SEQUENCE</scope>
</reference>
<dbReference type="InterPro" id="IPR002403">
    <property type="entry name" value="Cyt_P450_E_grp-IV"/>
</dbReference>
<comment type="subcellular location">
    <subcellularLocation>
        <location evidence="4">Endoplasmic reticulum membrane</location>
        <topology evidence="4">Peripheral membrane protein</topology>
    </subcellularLocation>
    <subcellularLocation>
        <location evidence="3">Microsome membrane</location>
        <topology evidence="3">Peripheral membrane protein</topology>
    </subcellularLocation>
</comment>
<evidence type="ECO:0000256" key="9">
    <source>
        <dbReference type="ARBA" id="ARBA00022848"/>
    </source>
</evidence>
<keyword evidence="8" id="KW-0256">Endoplasmic reticulum</keyword>
<dbReference type="GO" id="GO:0005789">
    <property type="term" value="C:endoplasmic reticulum membrane"/>
    <property type="evidence" value="ECO:0007669"/>
    <property type="project" value="UniProtKB-SubCell"/>
</dbReference>